<name>A0A974PTJ2_9HYPH</name>
<protein>
    <submittedName>
        <fullName evidence="2">Uncharacterized protein</fullName>
    </submittedName>
</protein>
<dbReference type="RefSeq" id="WP_203195754.1">
    <property type="nucleotide sequence ID" value="NZ_CP063362.1"/>
</dbReference>
<organism evidence="2 3">
    <name type="scientific">Xanthobacter dioxanivorans</name>
    <dbReference type="NCBI Taxonomy" id="2528964"/>
    <lineage>
        <taxon>Bacteria</taxon>
        <taxon>Pseudomonadati</taxon>
        <taxon>Pseudomonadota</taxon>
        <taxon>Alphaproteobacteria</taxon>
        <taxon>Hyphomicrobiales</taxon>
        <taxon>Xanthobacteraceae</taxon>
        <taxon>Xanthobacter</taxon>
    </lineage>
</organism>
<dbReference type="KEGG" id="xdi:EZH22_11480"/>
<evidence type="ECO:0000256" key="1">
    <source>
        <dbReference type="SAM" id="Phobius"/>
    </source>
</evidence>
<sequence>MAAAPSGAKTSSILRLRAGLLLLVTSIVLCGAGGHFVARQFGLGLGWAILLAVVIWVAVGMLLARLDTRIYYAAAVMVTALLGYLVYDFSASAIGWSSGVSLVLAAVAIIVLGFTFYDFRQLKRELRLWAYRK</sequence>
<evidence type="ECO:0000313" key="3">
    <source>
        <dbReference type="Proteomes" id="UP000596427"/>
    </source>
</evidence>
<feature type="transmembrane region" description="Helical" evidence="1">
    <location>
        <begin position="20"/>
        <end position="38"/>
    </location>
</feature>
<keyword evidence="1" id="KW-0472">Membrane</keyword>
<feature type="transmembrane region" description="Helical" evidence="1">
    <location>
        <begin position="44"/>
        <end position="63"/>
    </location>
</feature>
<dbReference type="EMBL" id="CP063362">
    <property type="protein sequence ID" value="QRG08840.1"/>
    <property type="molecule type" value="Genomic_DNA"/>
</dbReference>
<keyword evidence="3" id="KW-1185">Reference proteome</keyword>
<feature type="transmembrane region" description="Helical" evidence="1">
    <location>
        <begin position="70"/>
        <end position="87"/>
    </location>
</feature>
<keyword evidence="1" id="KW-1133">Transmembrane helix</keyword>
<accession>A0A974PTJ2</accession>
<proteinExistence type="predicted"/>
<feature type="transmembrane region" description="Helical" evidence="1">
    <location>
        <begin position="93"/>
        <end position="117"/>
    </location>
</feature>
<evidence type="ECO:0000313" key="2">
    <source>
        <dbReference type="EMBL" id="QRG08840.1"/>
    </source>
</evidence>
<dbReference type="Proteomes" id="UP000596427">
    <property type="component" value="Chromosome"/>
</dbReference>
<dbReference type="AlphaFoldDB" id="A0A974PTJ2"/>
<keyword evidence="1" id="KW-0812">Transmembrane</keyword>
<gene>
    <name evidence="2" type="ORF">EZH22_11480</name>
</gene>
<reference evidence="2 3" key="1">
    <citation type="submission" date="2020-10" db="EMBL/GenBank/DDBJ databases">
        <title>Degradation of 1,4-Dioxane by Xanthobacter sp. YN2, via a Novel Group-2 Soluble Di-Iron Monooxygenase.</title>
        <authorList>
            <person name="Ma F."/>
            <person name="Wang Y."/>
            <person name="Yang J."/>
            <person name="Guo H."/>
            <person name="Su D."/>
            <person name="Yu L."/>
        </authorList>
    </citation>
    <scope>NUCLEOTIDE SEQUENCE [LARGE SCALE GENOMIC DNA]</scope>
    <source>
        <strain evidence="2 3">YN2</strain>
    </source>
</reference>